<protein>
    <recommendedName>
        <fullName evidence="5">SIAH-type domain-containing protein</fullName>
    </recommendedName>
</protein>
<accession>A0AAV5FM59</accession>
<evidence type="ECO:0000256" key="1">
    <source>
        <dbReference type="ARBA" id="ARBA00022723"/>
    </source>
</evidence>
<dbReference type="Pfam" id="PF21361">
    <property type="entry name" value="Sina_ZnF"/>
    <property type="match status" value="1"/>
</dbReference>
<comment type="caution">
    <text evidence="6">The sequence shown here is derived from an EMBL/GenBank/DDBJ whole genome shotgun (WGS) entry which is preliminary data.</text>
</comment>
<proteinExistence type="predicted"/>
<reference evidence="6" key="1">
    <citation type="journal article" date="2018" name="DNA Res.">
        <title>Multiple hybrid de novo genome assembly of finger millet, an orphan allotetraploid crop.</title>
        <authorList>
            <person name="Hatakeyama M."/>
            <person name="Aluri S."/>
            <person name="Balachadran M.T."/>
            <person name="Sivarajan S.R."/>
            <person name="Patrignani A."/>
            <person name="Gruter S."/>
            <person name="Poveda L."/>
            <person name="Shimizu-Inatsugi R."/>
            <person name="Baeten J."/>
            <person name="Francoijs K.J."/>
            <person name="Nataraja K.N."/>
            <person name="Reddy Y.A.N."/>
            <person name="Phadnis S."/>
            <person name="Ravikumar R.L."/>
            <person name="Schlapbach R."/>
            <person name="Sreeman S.M."/>
            <person name="Shimizu K.K."/>
        </authorList>
    </citation>
    <scope>NUCLEOTIDE SEQUENCE</scope>
</reference>
<dbReference type="PANTHER" id="PTHR10315:SF96">
    <property type="entry name" value="SIAH-TYPE DOMAIN-CONTAINING PROTEIN"/>
    <property type="match status" value="1"/>
</dbReference>
<reference evidence="6" key="2">
    <citation type="submission" date="2021-12" db="EMBL/GenBank/DDBJ databases">
        <title>Resequencing data analysis of finger millet.</title>
        <authorList>
            <person name="Hatakeyama M."/>
            <person name="Aluri S."/>
            <person name="Balachadran M.T."/>
            <person name="Sivarajan S.R."/>
            <person name="Poveda L."/>
            <person name="Shimizu-Inatsugi R."/>
            <person name="Schlapbach R."/>
            <person name="Sreeman S.M."/>
            <person name="Shimizu K.K."/>
        </authorList>
    </citation>
    <scope>NUCLEOTIDE SEQUENCE</scope>
</reference>
<dbReference type="Gene3D" id="3.30.40.10">
    <property type="entry name" value="Zinc/RING finger domain, C3HC4 (zinc finger)"/>
    <property type="match status" value="1"/>
</dbReference>
<dbReference type="PANTHER" id="PTHR10315">
    <property type="entry name" value="E3 UBIQUITIN PROTEIN LIGASE SIAH"/>
    <property type="match status" value="1"/>
</dbReference>
<dbReference type="InterPro" id="IPR013010">
    <property type="entry name" value="Znf_SIAH"/>
</dbReference>
<dbReference type="GO" id="GO:0005737">
    <property type="term" value="C:cytoplasm"/>
    <property type="evidence" value="ECO:0007669"/>
    <property type="project" value="TreeGrafter"/>
</dbReference>
<dbReference type="GO" id="GO:0008270">
    <property type="term" value="F:zinc ion binding"/>
    <property type="evidence" value="ECO:0007669"/>
    <property type="project" value="UniProtKB-KW"/>
</dbReference>
<dbReference type="PROSITE" id="PS51081">
    <property type="entry name" value="ZF_SIAH"/>
    <property type="match status" value="1"/>
</dbReference>
<dbReference type="InterPro" id="IPR013083">
    <property type="entry name" value="Znf_RING/FYVE/PHD"/>
</dbReference>
<evidence type="ECO:0000256" key="2">
    <source>
        <dbReference type="ARBA" id="ARBA00022771"/>
    </source>
</evidence>
<evidence type="ECO:0000313" key="7">
    <source>
        <dbReference type="Proteomes" id="UP001054889"/>
    </source>
</evidence>
<name>A0AAV5FM59_ELECO</name>
<keyword evidence="3" id="KW-0862">Zinc</keyword>
<sequence length="231" mass="25768">MQCEVGHVVCLPCRKKLKNPAKCHVCGGRTGGFRRCHAMERVVESIHIPCPNSASGCTAKPAYHEQQSHQKSCTMLSRFHCPGEACSFVGSMDALLAHIAGVHGWPCTKHESCKILLRNGFNFLRTNIPSATATAPTHLLFLLNLVRQQDGAAAISALCVQSQGGSLKELICDFRYYSFHNKGGPRKDDRLTFARAPRSSRFLFLLNLAWQPDGRHRHFRVLHPVSRLKRL</sequence>
<dbReference type="SUPFAM" id="SSF49599">
    <property type="entry name" value="TRAF domain-like"/>
    <property type="match status" value="1"/>
</dbReference>
<evidence type="ECO:0000259" key="5">
    <source>
        <dbReference type="PROSITE" id="PS51081"/>
    </source>
</evidence>
<keyword evidence="2 4" id="KW-0863">Zinc-finger</keyword>
<dbReference type="InterPro" id="IPR052088">
    <property type="entry name" value="E3_ubiquitin-ligase_SINA"/>
</dbReference>
<dbReference type="EMBL" id="BQKI01000088">
    <property type="protein sequence ID" value="GJN36017.1"/>
    <property type="molecule type" value="Genomic_DNA"/>
</dbReference>
<evidence type="ECO:0000256" key="3">
    <source>
        <dbReference type="ARBA" id="ARBA00022833"/>
    </source>
</evidence>
<gene>
    <name evidence="6" type="primary">gb24840</name>
    <name evidence="6" type="ORF">PR202_gb24840</name>
</gene>
<dbReference type="Proteomes" id="UP001054889">
    <property type="component" value="Unassembled WGS sequence"/>
</dbReference>
<dbReference type="GO" id="GO:0061630">
    <property type="term" value="F:ubiquitin protein ligase activity"/>
    <property type="evidence" value="ECO:0007669"/>
    <property type="project" value="TreeGrafter"/>
</dbReference>
<keyword evidence="1" id="KW-0479">Metal-binding</keyword>
<evidence type="ECO:0000256" key="4">
    <source>
        <dbReference type="PROSITE-ProRule" id="PRU00455"/>
    </source>
</evidence>
<organism evidence="6 7">
    <name type="scientific">Eleusine coracana subsp. coracana</name>
    <dbReference type="NCBI Taxonomy" id="191504"/>
    <lineage>
        <taxon>Eukaryota</taxon>
        <taxon>Viridiplantae</taxon>
        <taxon>Streptophyta</taxon>
        <taxon>Embryophyta</taxon>
        <taxon>Tracheophyta</taxon>
        <taxon>Spermatophyta</taxon>
        <taxon>Magnoliopsida</taxon>
        <taxon>Liliopsida</taxon>
        <taxon>Poales</taxon>
        <taxon>Poaceae</taxon>
        <taxon>PACMAD clade</taxon>
        <taxon>Chloridoideae</taxon>
        <taxon>Cynodonteae</taxon>
        <taxon>Eleusininae</taxon>
        <taxon>Eleusine</taxon>
    </lineage>
</organism>
<feature type="domain" description="SIAH-type" evidence="5">
    <location>
        <begin position="45"/>
        <end position="104"/>
    </location>
</feature>
<keyword evidence="7" id="KW-1185">Reference proteome</keyword>
<dbReference type="AlphaFoldDB" id="A0AAV5FM59"/>
<evidence type="ECO:0000313" key="6">
    <source>
        <dbReference type="EMBL" id="GJN36017.1"/>
    </source>
</evidence>